<comment type="similarity">
    <text evidence="3">Belongs to the class I-like SAM-binding methyltransferase superfamily. TPMT family.</text>
</comment>
<dbReference type="GO" id="GO:0008119">
    <property type="term" value="F:thiopurine S-methyltransferase activity"/>
    <property type="evidence" value="ECO:0007669"/>
    <property type="project" value="UniProtKB-EC"/>
</dbReference>
<proteinExistence type="evidence at transcript level"/>
<evidence type="ECO:0000256" key="8">
    <source>
        <dbReference type="ARBA" id="ARBA00022691"/>
    </source>
</evidence>
<dbReference type="PROSITE" id="PS51585">
    <property type="entry name" value="SAM_MT_TPMT"/>
    <property type="match status" value="1"/>
</dbReference>
<organism evidence="9">
    <name type="scientific">Phallusia mammillata</name>
    <dbReference type="NCBI Taxonomy" id="59560"/>
    <lineage>
        <taxon>Eukaryota</taxon>
        <taxon>Metazoa</taxon>
        <taxon>Chordata</taxon>
        <taxon>Tunicata</taxon>
        <taxon>Ascidiacea</taxon>
        <taxon>Phlebobranchia</taxon>
        <taxon>Ascidiidae</taxon>
        <taxon>Phallusia</taxon>
    </lineage>
</organism>
<dbReference type="SUPFAM" id="SSF53335">
    <property type="entry name" value="S-adenosyl-L-methionine-dependent methyltransferases"/>
    <property type="match status" value="1"/>
</dbReference>
<protein>
    <recommendedName>
        <fullName evidence="4">thiopurine S-methyltransferase</fullName>
        <ecNumber evidence="4">2.1.1.67</ecNumber>
    </recommendedName>
</protein>
<dbReference type="InterPro" id="IPR029063">
    <property type="entry name" value="SAM-dependent_MTases_sf"/>
</dbReference>
<keyword evidence="5" id="KW-0963">Cytoplasm</keyword>
<dbReference type="PIRSF" id="PIRSF023956">
    <property type="entry name" value="Thiopurine_S-methyltransferase"/>
    <property type="match status" value="1"/>
</dbReference>
<keyword evidence="8" id="KW-0949">S-adenosyl-L-methionine</keyword>
<dbReference type="EC" id="2.1.1.67" evidence="4"/>
<dbReference type="FunFam" id="3.40.50.150:FF:000101">
    <property type="entry name" value="Thiopurine S-methyltransferase"/>
    <property type="match status" value="1"/>
</dbReference>
<evidence type="ECO:0000256" key="4">
    <source>
        <dbReference type="ARBA" id="ARBA00011905"/>
    </source>
</evidence>
<dbReference type="GO" id="GO:0005737">
    <property type="term" value="C:cytoplasm"/>
    <property type="evidence" value="ECO:0007669"/>
    <property type="project" value="UniProtKB-SubCell"/>
</dbReference>
<name>A0A6F9DVX5_9ASCI</name>
<sequence>MERKAETKVNLNQWENTWKSNVTPWQQKTVNCNLLKHEACCFPTPCRVFVPLCGKSVDMKYLAEKGHEVVGLELSPIAIEKFFQEHSLQFYKTSNFVFDVYQAKSLAITIYVGDMFQATEKILGLFDFIWDVNSFVAINLSDRSAYAKILCSISKPNCKLLLNSYVYSRTEYGGPPHTADANEVQQIFGSYFNIKLLDSSDFLNPHFKAKGITKMISNNHLLTKLKIEDEA</sequence>
<evidence type="ECO:0000313" key="9">
    <source>
        <dbReference type="EMBL" id="CAB3267188.1"/>
    </source>
</evidence>
<comment type="catalytic activity">
    <reaction evidence="1">
        <text>S-adenosyl-L-methionine + a thiopurine = S-adenosyl-L-homocysteine + a thiopurine S-methylether.</text>
        <dbReference type="EC" id="2.1.1.67"/>
    </reaction>
</comment>
<dbReference type="Pfam" id="PF05724">
    <property type="entry name" value="TPMT"/>
    <property type="match status" value="1"/>
</dbReference>
<evidence type="ECO:0000256" key="6">
    <source>
        <dbReference type="ARBA" id="ARBA00022603"/>
    </source>
</evidence>
<keyword evidence="7 9" id="KW-0808">Transferase</keyword>
<evidence type="ECO:0000256" key="2">
    <source>
        <dbReference type="ARBA" id="ARBA00004496"/>
    </source>
</evidence>
<accession>A0A6F9DVX5</accession>
<reference evidence="9" key="1">
    <citation type="submission" date="2020-04" db="EMBL/GenBank/DDBJ databases">
        <authorList>
            <person name="Neveu A P."/>
        </authorList>
    </citation>
    <scope>NUCLEOTIDE SEQUENCE</scope>
    <source>
        <tissue evidence="9">Whole embryo</tissue>
    </source>
</reference>
<dbReference type="AlphaFoldDB" id="A0A6F9DVX5"/>
<dbReference type="EMBL" id="LR791326">
    <property type="protein sequence ID" value="CAB3267188.1"/>
    <property type="molecule type" value="mRNA"/>
</dbReference>
<dbReference type="Gene3D" id="3.40.50.150">
    <property type="entry name" value="Vaccinia Virus protein VP39"/>
    <property type="match status" value="1"/>
</dbReference>
<dbReference type="InterPro" id="IPR025835">
    <property type="entry name" value="Thiopurine_S-MeTrfase"/>
</dbReference>
<dbReference type="InterPro" id="IPR008854">
    <property type="entry name" value="TPMT"/>
</dbReference>
<dbReference type="GO" id="GO:0032259">
    <property type="term" value="P:methylation"/>
    <property type="evidence" value="ECO:0007669"/>
    <property type="project" value="UniProtKB-KW"/>
</dbReference>
<keyword evidence="6 9" id="KW-0489">Methyltransferase</keyword>
<dbReference type="PANTHER" id="PTHR10259">
    <property type="entry name" value="THIOPURINE S-METHYLTRANSFERASE"/>
    <property type="match status" value="1"/>
</dbReference>
<evidence type="ECO:0000256" key="7">
    <source>
        <dbReference type="ARBA" id="ARBA00022679"/>
    </source>
</evidence>
<evidence type="ECO:0000256" key="1">
    <source>
        <dbReference type="ARBA" id="ARBA00000903"/>
    </source>
</evidence>
<dbReference type="PANTHER" id="PTHR10259:SF11">
    <property type="entry name" value="THIOPURINE S-METHYLTRANSFERASE"/>
    <property type="match status" value="1"/>
</dbReference>
<dbReference type="CDD" id="cd02440">
    <property type="entry name" value="AdoMet_MTases"/>
    <property type="match status" value="1"/>
</dbReference>
<evidence type="ECO:0000256" key="3">
    <source>
        <dbReference type="ARBA" id="ARBA00008145"/>
    </source>
</evidence>
<evidence type="ECO:0000256" key="5">
    <source>
        <dbReference type="ARBA" id="ARBA00022490"/>
    </source>
</evidence>
<comment type="subcellular location">
    <subcellularLocation>
        <location evidence="2">Cytoplasm</location>
    </subcellularLocation>
</comment>
<gene>
    <name evidence="9" type="primary">Tpmt-001</name>
</gene>